<reference evidence="3 4" key="1">
    <citation type="submission" date="2024-02" db="EMBL/GenBank/DDBJ databases">
        <title>High-quality chromosome-scale genome assembly of Pensacola bahiagrass (Paspalum notatum Flugge var. saurae).</title>
        <authorList>
            <person name="Vega J.M."/>
            <person name="Podio M."/>
            <person name="Orjuela J."/>
            <person name="Siena L.A."/>
            <person name="Pessino S.C."/>
            <person name="Combes M.C."/>
            <person name="Mariac C."/>
            <person name="Albertini E."/>
            <person name="Pupilli F."/>
            <person name="Ortiz J.P.A."/>
            <person name="Leblanc O."/>
        </authorList>
    </citation>
    <scope>NUCLEOTIDE SEQUENCE [LARGE SCALE GENOMIC DNA]</scope>
    <source>
        <strain evidence="3">R1</strain>
        <tissue evidence="3">Leaf</tissue>
    </source>
</reference>
<proteinExistence type="predicted"/>
<feature type="domain" description="PWWP" evidence="2">
    <location>
        <begin position="273"/>
        <end position="336"/>
    </location>
</feature>
<dbReference type="SMART" id="SM00333">
    <property type="entry name" value="TUDOR"/>
    <property type="match status" value="1"/>
</dbReference>
<accession>A0AAQ3SYW1</accession>
<gene>
    <name evidence="3" type="ORF">U9M48_013135</name>
</gene>
<dbReference type="FunFam" id="2.30.30.140:FF:000109">
    <property type="entry name" value="Histone-lysine N-methyltransferase"/>
    <property type="match status" value="1"/>
</dbReference>
<dbReference type="InterPro" id="IPR000313">
    <property type="entry name" value="PWWP_dom"/>
</dbReference>
<feature type="compositionally biased region" description="Low complexity" evidence="1">
    <location>
        <begin position="81"/>
        <end position="94"/>
    </location>
</feature>
<dbReference type="Proteomes" id="UP001341281">
    <property type="component" value="Chromosome 03"/>
</dbReference>
<dbReference type="CDD" id="cd20142">
    <property type="entry name" value="PWWP_AtATX1-like"/>
    <property type="match status" value="1"/>
</dbReference>
<dbReference type="AlphaFoldDB" id="A0AAQ3SYW1"/>
<dbReference type="FunFam" id="2.30.30.140:FF:000094">
    <property type="entry name" value="Histone-lysine N-methyltransferase"/>
    <property type="match status" value="1"/>
</dbReference>
<dbReference type="CDD" id="cd09272">
    <property type="entry name" value="RNase_HI_RT_Ty1"/>
    <property type="match status" value="1"/>
</dbReference>
<sequence length="562" mass="62565">MVIAVGGNGFVHDEEDDGGRPIRYLPLGHVYSSSAPTPAPAPAPALASAPLDSKKTCVDDANPPLKVYYRRRRKKPRVEELWPSTSALTAPAAPFERDESGPSRRKSSHKHELLSLGSTPLALDGDGEEHERRRGRTRRGGGADKTVCFSEPERGRPRTKGSVGKRWFELDIQGADPNAFVGLACKIFWPLDDDWYKGSITGYNEATKKHSVKYDDGEAEDLSLADERIKFSISSEEMKTLNLKFGISNQDKKGHDELLALAVSFHDYHCLDPDDLVWAKITGHAMWPAVVVDESNVPANRALKPVRLDQSILVQFFGTHDFARIKLKQALPFLNGLVSSLHLKCKQASFSRSLEEAKEFLRTQQLPETMQQLRKSVQHDGSDVNSCEDRVDSCGNSEHSAVQNGEDYAEMTQIELGNLHVGNLDPHSVTSYKMEVLRNSSDTKVRPLFRVSSEDGVQICLYMHDPREHHLAALKRILRYIRGTLHLGFFLRPSTVADLVVYSDADWAGCPNTRKSTSGYAVFLGDNLISWSSKRQNVVSRSSAEAEYRAVANAVAEATWIR</sequence>
<dbReference type="Pfam" id="PF00855">
    <property type="entry name" value="PWWP"/>
    <property type="match status" value="1"/>
</dbReference>
<feature type="compositionally biased region" description="Basic and acidic residues" evidence="1">
    <location>
        <begin position="377"/>
        <end position="392"/>
    </location>
</feature>
<dbReference type="PANTHER" id="PTHR11439">
    <property type="entry name" value="GAG-POL-RELATED RETROTRANSPOSON"/>
    <property type="match status" value="1"/>
</dbReference>
<organism evidence="3 4">
    <name type="scientific">Paspalum notatum var. saurae</name>
    <dbReference type="NCBI Taxonomy" id="547442"/>
    <lineage>
        <taxon>Eukaryota</taxon>
        <taxon>Viridiplantae</taxon>
        <taxon>Streptophyta</taxon>
        <taxon>Embryophyta</taxon>
        <taxon>Tracheophyta</taxon>
        <taxon>Spermatophyta</taxon>
        <taxon>Magnoliopsida</taxon>
        <taxon>Liliopsida</taxon>
        <taxon>Poales</taxon>
        <taxon>Poaceae</taxon>
        <taxon>PACMAD clade</taxon>
        <taxon>Panicoideae</taxon>
        <taxon>Andropogonodae</taxon>
        <taxon>Paspaleae</taxon>
        <taxon>Paspalinae</taxon>
        <taxon>Paspalum</taxon>
    </lineage>
</organism>
<evidence type="ECO:0000256" key="1">
    <source>
        <dbReference type="SAM" id="MobiDB-lite"/>
    </source>
</evidence>
<dbReference type="PANTHER" id="PTHR11439:SF524">
    <property type="entry name" value="RNA-DIRECTED DNA POLYMERASE, PROTEIN KINASE RLK-PELLE-DLSV FAMILY"/>
    <property type="match status" value="1"/>
</dbReference>
<evidence type="ECO:0000313" key="3">
    <source>
        <dbReference type="EMBL" id="WVZ63510.1"/>
    </source>
</evidence>
<evidence type="ECO:0000259" key="2">
    <source>
        <dbReference type="PROSITE" id="PS50812"/>
    </source>
</evidence>
<feature type="region of interest" description="Disordered" evidence="1">
    <location>
        <begin position="376"/>
        <end position="399"/>
    </location>
</feature>
<dbReference type="EMBL" id="CP144747">
    <property type="protein sequence ID" value="WVZ63510.1"/>
    <property type="molecule type" value="Genomic_DNA"/>
</dbReference>
<keyword evidence="4" id="KW-1185">Reference proteome</keyword>
<dbReference type="CDD" id="cd20404">
    <property type="entry name" value="Tudor_Agenet_AtEML-like"/>
    <property type="match status" value="1"/>
</dbReference>
<evidence type="ECO:0000313" key="4">
    <source>
        <dbReference type="Proteomes" id="UP001341281"/>
    </source>
</evidence>
<dbReference type="SMART" id="SM00293">
    <property type="entry name" value="PWWP"/>
    <property type="match status" value="1"/>
</dbReference>
<dbReference type="SUPFAM" id="SSF63748">
    <property type="entry name" value="Tudor/PWWP/MBT"/>
    <property type="match status" value="2"/>
</dbReference>
<dbReference type="PROSITE" id="PS50812">
    <property type="entry name" value="PWWP"/>
    <property type="match status" value="1"/>
</dbReference>
<protein>
    <recommendedName>
        <fullName evidence="2">PWWP domain-containing protein</fullName>
    </recommendedName>
</protein>
<dbReference type="Gene3D" id="2.30.30.140">
    <property type="match status" value="2"/>
</dbReference>
<feature type="region of interest" description="Disordered" evidence="1">
    <location>
        <begin position="79"/>
        <end position="161"/>
    </location>
</feature>
<dbReference type="InterPro" id="IPR002999">
    <property type="entry name" value="Tudor"/>
</dbReference>
<name>A0AAQ3SYW1_PASNO</name>